<sequence>MDVENGGTPIPITAASPPRQGDDQLDARAVLDNHISRNNKGIITIQNGNDTLCLVRALVVSKAICDVKREPGCMDVNTFSHIKKGRNIQKHKAEDLCRDAGVNLLKGGGLTDLKQFQTYLAEYKITVFRERWGRQVLYEGPTPPKSSFKGYLDLYFRDEKQNHFDVIPSLTAAFKCGYFCRECRVAFNTKNKYKCESACKKCYAKAVCSGGLSVACKDCGRWFKNQMSFNNHKRPGFCRGHMSVCDVKKVCEKEQNIHTGVMKHFVEYARPIVLLAISVI</sequence>
<organism evidence="2">
    <name type="scientific">Timema poppense</name>
    <name type="common">Walking stick</name>
    <dbReference type="NCBI Taxonomy" id="170557"/>
    <lineage>
        <taxon>Eukaryota</taxon>
        <taxon>Metazoa</taxon>
        <taxon>Ecdysozoa</taxon>
        <taxon>Arthropoda</taxon>
        <taxon>Hexapoda</taxon>
        <taxon>Insecta</taxon>
        <taxon>Pterygota</taxon>
        <taxon>Neoptera</taxon>
        <taxon>Polyneoptera</taxon>
        <taxon>Phasmatodea</taxon>
        <taxon>Timematodea</taxon>
        <taxon>Timematoidea</taxon>
        <taxon>Timematidae</taxon>
        <taxon>Timema</taxon>
    </lineage>
</organism>
<feature type="region of interest" description="Disordered" evidence="1">
    <location>
        <begin position="1"/>
        <end position="22"/>
    </location>
</feature>
<proteinExistence type="predicted"/>
<reference evidence="2" key="1">
    <citation type="submission" date="2020-11" db="EMBL/GenBank/DDBJ databases">
        <authorList>
            <person name="Tran Van P."/>
        </authorList>
    </citation>
    <scope>NUCLEOTIDE SEQUENCE</scope>
</reference>
<gene>
    <name evidence="2" type="ORF">TPSB3V08_LOCUS8372</name>
</gene>
<name>A0A7R9H873_TIMPO</name>
<dbReference type="AlphaFoldDB" id="A0A7R9H873"/>
<evidence type="ECO:0008006" key="3">
    <source>
        <dbReference type="Google" id="ProtNLM"/>
    </source>
</evidence>
<accession>A0A7R9H873</accession>
<evidence type="ECO:0000256" key="1">
    <source>
        <dbReference type="SAM" id="MobiDB-lite"/>
    </source>
</evidence>
<protein>
    <recommendedName>
        <fullName evidence="3">C2H2-type domain-containing protein</fullName>
    </recommendedName>
</protein>
<dbReference type="EMBL" id="OD005954">
    <property type="protein sequence ID" value="CAD7412353.1"/>
    <property type="molecule type" value="Genomic_DNA"/>
</dbReference>
<evidence type="ECO:0000313" key="2">
    <source>
        <dbReference type="EMBL" id="CAD7412353.1"/>
    </source>
</evidence>